<dbReference type="Proteomes" id="UP000769157">
    <property type="component" value="Unassembled WGS sequence"/>
</dbReference>
<reference evidence="1" key="1">
    <citation type="journal article" date="2021" name="Open Biol.">
        <title>Shared evolutionary footprints suggest mitochondrial oxidative damage underlies multiple complex I losses in fungi.</title>
        <authorList>
            <person name="Schikora-Tamarit M.A."/>
            <person name="Marcet-Houben M."/>
            <person name="Nosek J."/>
            <person name="Gabaldon T."/>
        </authorList>
    </citation>
    <scope>NUCLEOTIDE SEQUENCE</scope>
    <source>
        <strain evidence="1">CBS6075</strain>
    </source>
</reference>
<gene>
    <name evidence="1" type="ORF">OGAPHI_005266</name>
</gene>
<protein>
    <submittedName>
        <fullName evidence="1">Uncharacterized protein</fullName>
    </submittedName>
</protein>
<accession>A0A9P8P115</accession>
<sequence>MEFDAGRDGSFDTGCPSFLPNMFGIGMNGGMPIMNGGGMPACPFAPGIPPGIAPSSPLKLGGIDPLAIKSLINFDGLNSARNLSCFEHSSSDSCVMGWPLYDATWFTSRPVVCVKIGTDGCWVPATGSSLGFSSTATGFDSDDPMMNSTSESESSSSLELSPLASAAGWASLASSCAPSLASIVVSDCCASFSCADPYKNSSSSMGEV</sequence>
<name>A0A9P8P115_9ASCO</name>
<evidence type="ECO:0000313" key="2">
    <source>
        <dbReference type="Proteomes" id="UP000769157"/>
    </source>
</evidence>
<comment type="caution">
    <text evidence="1">The sequence shown here is derived from an EMBL/GenBank/DDBJ whole genome shotgun (WGS) entry which is preliminary data.</text>
</comment>
<keyword evidence="2" id="KW-1185">Reference proteome</keyword>
<organism evidence="1 2">
    <name type="scientific">Ogataea philodendri</name>
    <dbReference type="NCBI Taxonomy" id="1378263"/>
    <lineage>
        <taxon>Eukaryota</taxon>
        <taxon>Fungi</taxon>
        <taxon>Dikarya</taxon>
        <taxon>Ascomycota</taxon>
        <taxon>Saccharomycotina</taxon>
        <taxon>Pichiomycetes</taxon>
        <taxon>Pichiales</taxon>
        <taxon>Pichiaceae</taxon>
        <taxon>Ogataea</taxon>
    </lineage>
</organism>
<reference evidence="1" key="2">
    <citation type="submission" date="2021-01" db="EMBL/GenBank/DDBJ databases">
        <authorList>
            <person name="Schikora-Tamarit M.A."/>
        </authorList>
    </citation>
    <scope>NUCLEOTIDE SEQUENCE</scope>
    <source>
        <strain evidence="1">CBS6075</strain>
    </source>
</reference>
<dbReference type="EMBL" id="JAEUBE010000366">
    <property type="protein sequence ID" value="KAH3663863.1"/>
    <property type="molecule type" value="Genomic_DNA"/>
</dbReference>
<proteinExistence type="predicted"/>
<dbReference type="RefSeq" id="XP_046060199.1">
    <property type="nucleotide sequence ID" value="XM_046206432.1"/>
</dbReference>
<dbReference type="GeneID" id="70237230"/>
<dbReference type="AlphaFoldDB" id="A0A9P8P115"/>
<evidence type="ECO:0000313" key="1">
    <source>
        <dbReference type="EMBL" id="KAH3663863.1"/>
    </source>
</evidence>